<keyword evidence="2" id="KW-1185">Reference proteome</keyword>
<dbReference type="PATRIC" id="fig|1348774.3.peg.2273"/>
<accession>A0A0G3XGK5</accession>
<dbReference type="RefSeq" id="WP_045811379.1">
    <property type="nucleotide sequence ID" value="NZ_CP011770.1"/>
</dbReference>
<dbReference type="InterPro" id="IPR001387">
    <property type="entry name" value="Cro/C1-type_HTH"/>
</dbReference>
<dbReference type="OrthoDB" id="7305227at2"/>
<dbReference type="Gene3D" id="1.10.260.40">
    <property type="entry name" value="lambda repressor-like DNA-binding domains"/>
    <property type="match status" value="1"/>
</dbReference>
<dbReference type="STRING" id="1348774.AB433_10800"/>
<dbReference type="SUPFAM" id="SSF47413">
    <property type="entry name" value="lambda repressor-like DNA-binding domains"/>
    <property type="match status" value="1"/>
</dbReference>
<dbReference type="InterPro" id="IPR010982">
    <property type="entry name" value="Lambda_DNA-bd_dom_sf"/>
</dbReference>
<protein>
    <submittedName>
        <fullName evidence="1">XRE family transcriptional regulator</fullName>
    </submittedName>
</protein>
<dbReference type="PROSITE" id="PS50943">
    <property type="entry name" value="HTH_CROC1"/>
    <property type="match status" value="1"/>
</dbReference>
<dbReference type="GO" id="GO:0003677">
    <property type="term" value="F:DNA binding"/>
    <property type="evidence" value="ECO:0007669"/>
    <property type="project" value="InterPro"/>
</dbReference>
<dbReference type="AlphaFoldDB" id="A0A0G3XGK5"/>
<sequence length="88" mass="9685">MITARQSRAARALLGWTQETLADKARLSLTALKRLESESGLDVYETTRDQARRALEAAGIVFLSTDRGQGVLLVDDRGNKPNRSTGLR</sequence>
<dbReference type="Proteomes" id="UP000035287">
    <property type="component" value="Chromosome"/>
</dbReference>
<reference evidence="1 2" key="1">
    <citation type="submission" date="2015-06" db="EMBL/GenBank/DDBJ databases">
        <authorList>
            <person name="Zeng Y."/>
            <person name="Huang Y."/>
        </authorList>
    </citation>
    <scope>NUCLEOTIDE SEQUENCE [LARGE SCALE GENOMIC DNA]</scope>
    <source>
        <strain evidence="1 2">PQ-2</strain>
    </source>
</reference>
<evidence type="ECO:0000313" key="1">
    <source>
        <dbReference type="EMBL" id="AKM10332.1"/>
    </source>
</evidence>
<name>A0A0G3XGK5_9SPHN</name>
<evidence type="ECO:0000313" key="2">
    <source>
        <dbReference type="Proteomes" id="UP000035287"/>
    </source>
</evidence>
<organism evidence="1 2">
    <name type="scientific">Croceicoccus naphthovorans</name>
    <dbReference type="NCBI Taxonomy" id="1348774"/>
    <lineage>
        <taxon>Bacteria</taxon>
        <taxon>Pseudomonadati</taxon>
        <taxon>Pseudomonadota</taxon>
        <taxon>Alphaproteobacteria</taxon>
        <taxon>Sphingomonadales</taxon>
        <taxon>Erythrobacteraceae</taxon>
        <taxon>Croceicoccus</taxon>
    </lineage>
</organism>
<proteinExistence type="predicted"/>
<dbReference type="KEGG" id="cna:AB433_10800"/>
<gene>
    <name evidence="1" type="ORF">AB433_10800</name>
</gene>
<dbReference type="EMBL" id="CP011770">
    <property type="protein sequence ID" value="AKM10332.1"/>
    <property type="molecule type" value="Genomic_DNA"/>
</dbReference>